<dbReference type="Proteomes" id="UP000654370">
    <property type="component" value="Unassembled WGS sequence"/>
</dbReference>
<accession>A0A8H7PN12</accession>
<evidence type="ECO:0000313" key="3">
    <source>
        <dbReference type="Proteomes" id="UP000654370"/>
    </source>
</evidence>
<evidence type="ECO:0000313" key="2">
    <source>
        <dbReference type="EMBL" id="KAG2177032.1"/>
    </source>
</evidence>
<feature type="compositionally biased region" description="Acidic residues" evidence="1">
    <location>
        <begin position="225"/>
        <end position="238"/>
    </location>
</feature>
<name>A0A8H7PN12_MORIS</name>
<organism evidence="2 3">
    <name type="scientific">Mortierella isabellina</name>
    <name type="common">Filamentous fungus</name>
    <name type="synonym">Umbelopsis isabellina</name>
    <dbReference type="NCBI Taxonomy" id="91625"/>
    <lineage>
        <taxon>Eukaryota</taxon>
        <taxon>Fungi</taxon>
        <taxon>Fungi incertae sedis</taxon>
        <taxon>Mucoromycota</taxon>
        <taxon>Mucoromycotina</taxon>
        <taxon>Umbelopsidomycetes</taxon>
        <taxon>Umbelopsidales</taxon>
        <taxon>Umbelopsidaceae</taxon>
        <taxon>Umbelopsis</taxon>
    </lineage>
</organism>
<evidence type="ECO:0000256" key="1">
    <source>
        <dbReference type="SAM" id="MobiDB-lite"/>
    </source>
</evidence>
<dbReference type="EMBL" id="JAEPQZ010000009">
    <property type="protein sequence ID" value="KAG2177032.1"/>
    <property type="molecule type" value="Genomic_DNA"/>
</dbReference>
<reference evidence="2" key="1">
    <citation type="submission" date="2020-12" db="EMBL/GenBank/DDBJ databases">
        <title>Metabolic potential, ecology and presence of endohyphal bacteria is reflected in genomic diversity of Mucoromycotina.</title>
        <authorList>
            <person name="Muszewska A."/>
            <person name="Okrasinska A."/>
            <person name="Steczkiewicz K."/>
            <person name="Drgas O."/>
            <person name="Orlowska M."/>
            <person name="Perlinska-Lenart U."/>
            <person name="Aleksandrzak-Piekarczyk T."/>
            <person name="Szatraj K."/>
            <person name="Zielenkiewicz U."/>
            <person name="Pilsyk S."/>
            <person name="Malc E."/>
            <person name="Mieczkowski P."/>
            <person name="Kruszewska J.S."/>
            <person name="Biernat P."/>
            <person name="Pawlowska J."/>
        </authorList>
    </citation>
    <scope>NUCLEOTIDE SEQUENCE</scope>
    <source>
        <strain evidence="2">WA0000067209</strain>
    </source>
</reference>
<keyword evidence="3" id="KW-1185">Reference proteome</keyword>
<proteinExistence type="predicted"/>
<feature type="region of interest" description="Disordered" evidence="1">
    <location>
        <begin position="225"/>
        <end position="256"/>
    </location>
</feature>
<comment type="caution">
    <text evidence="2">The sequence shown here is derived from an EMBL/GenBank/DDBJ whole genome shotgun (WGS) entry which is preliminary data.</text>
</comment>
<dbReference type="OrthoDB" id="2330049at2759"/>
<gene>
    <name evidence="2" type="ORF">INT43_007686</name>
</gene>
<dbReference type="AlphaFoldDB" id="A0A8H7PN12"/>
<sequence>MDTDIVAPGEKVAMESLANTIDPRRLRSCYSAHSDFGSRAIHSRPTASPNRMEHKANGHAKFGITDERPSFDIQTAHVASISVKTPAAQLVYDHFIGYAAQLMRENEASLDNVIQFVDFIIETVKISSGWSDADRKRQFEMALATIDSNAMTETFSTDKYVELNRLAEQFILAQNMPASPSTRRAGGGDLIVARPLASMYSTEDVQTIRGMAPLVYVSDPLSRDDEEDFDSDMYDYDDSFTPNGGSDTDESPILML</sequence>
<protein>
    <submittedName>
        <fullName evidence="2">Uncharacterized protein</fullName>
    </submittedName>
</protein>